<gene>
    <name evidence="2" type="ORF">HMPREF0058_0167</name>
</gene>
<evidence type="ECO:0000313" key="3">
    <source>
        <dbReference type="Proteomes" id="UP000004778"/>
    </source>
</evidence>
<sequence>MESRACQVPRLDHAERGQPIGSVTLTSQGGDNDVSALRRP</sequence>
<feature type="compositionally biased region" description="Polar residues" evidence="1">
    <location>
        <begin position="21"/>
        <end position="30"/>
    </location>
</feature>
<organism evidence="2 3">
    <name type="scientific">Actinomyces urogenitalis DSM 15434</name>
    <dbReference type="NCBI Taxonomy" id="525246"/>
    <lineage>
        <taxon>Bacteria</taxon>
        <taxon>Bacillati</taxon>
        <taxon>Actinomycetota</taxon>
        <taxon>Actinomycetes</taxon>
        <taxon>Actinomycetales</taxon>
        <taxon>Actinomycetaceae</taxon>
        <taxon>Actinomyces</taxon>
    </lineage>
</organism>
<evidence type="ECO:0000313" key="2">
    <source>
        <dbReference type="EMBL" id="EEH67004.1"/>
    </source>
</evidence>
<comment type="caution">
    <text evidence="2">The sequence shown here is derived from an EMBL/GenBank/DDBJ whole genome shotgun (WGS) entry which is preliminary data.</text>
</comment>
<protein>
    <submittedName>
        <fullName evidence="2">Uncharacterized protein</fullName>
    </submittedName>
</protein>
<accession>C0W2S3</accession>
<name>C0W2S3_9ACTO</name>
<keyword evidence="3" id="KW-1185">Reference proteome</keyword>
<evidence type="ECO:0000256" key="1">
    <source>
        <dbReference type="SAM" id="MobiDB-lite"/>
    </source>
</evidence>
<dbReference type="HOGENOM" id="CLU_3283634_0_0_11"/>
<proteinExistence type="predicted"/>
<dbReference type="EMBL" id="ACFH01000008">
    <property type="protein sequence ID" value="EEH67004.1"/>
    <property type="molecule type" value="Genomic_DNA"/>
</dbReference>
<dbReference type="Proteomes" id="UP000004778">
    <property type="component" value="Unassembled WGS sequence"/>
</dbReference>
<dbReference type="AlphaFoldDB" id="C0W2S3"/>
<reference evidence="2 3" key="1">
    <citation type="submission" date="2009-01" db="EMBL/GenBank/DDBJ databases">
        <authorList>
            <person name="Qin X."/>
            <person name="Bachman B."/>
            <person name="Battles P."/>
            <person name="Bell A."/>
            <person name="Bess C."/>
            <person name="Bickham C."/>
            <person name="Chaboub L."/>
            <person name="Chen D."/>
            <person name="Coyle M."/>
            <person name="Deiros D.R."/>
            <person name="Dinh H."/>
            <person name="Forbes L."/>
            <person name="Fowler G."/>
            <person name="Francisco L."/>
            <person name="Fu Q."/>
            <person name="Gubbala S."/>
            <person name="Hale W."/>
            <person name="Han Y."/>
            <person name="Hemphill L."/>
            <person name="Highlander S.K."/>
            <person name="Hirani K."/>
            <person name="Hogues M."/>
            <person name="Jackson L."/>
            <person name="Jakkamsetti A."/>
            <person name="Javaid M."/>
            <person name="Jiang H."/>
            <person name="Korchina V."/>
            <person name="Kovar C."/>
            <person name="Lara F."/>
            <person name="Lee S."/>
            <person name="Mata R."/>
            <person name="Mathew T."/>
            <person name="Moen C."/>
            <person name="Morales K."/>
            <person name="Munidasa M."/>
            <person name="Nazareth L."/>
            <person name="Ngo R."/>
            <person name="Nguyen L."/>
            <person name="Okwuonu G."/>
            <person name="Ongeri F."/>
            <person name="Patil S."/>
            <person name="Petrosino J."/>
            <person name="Pham C."/>
            <person name="Pham P."/>
            <person name="Pu L.-L."/>
            <person name="Puazo M."/>
            <person name="Raj R."/>
            <person name="Reid J."/>
            <person name="Rouhana J."/>
            <person name="Saada N."/>
            <person name="Shang Y."/>
            <person name="Simmons D."/>
            <person name="Thornton R."/>
            <person name="Warren J."/>
            <person name="Weissenberger G."/>
            <person name="Zhang J."/>
            <person name="Zhang L."/>
            <person name="Zhou C."/>
            <person name="Zhu D."/>
            <person name="Muzny D."/>
            <person name="Worley K."/>
            <person name="Gibbs R."/>
        </authorList>
    </citation>
    <scope>NUCLEOTIDE SEQUENCE [LARGE SCALE GENOMIC DNA]</scope>
    <source>
        <strain evidence="2 3">DSM 15434</strain>
    </source>
</reference>
<feature type="region of interest" description="Disordered" evidence="1">
    <location>
        <begin position="1"/>
        <end position="40"/>
    </location>
</feature>